<accession>A0A1I7UYA3</accession>
<sequence>MFSLVEARVSYGNLTYSLNTVVVRTVLIISSFIQFLPEYFPKLLMSKTEETKCTSLRFRRSFSKVARM</sequence>
<evidence type="ECO:0000256" key="1">
    <source>
        <dbReference type="SAM" id="Phobius"/>
    </source>
</evidence>
<name>A0A1I7UYA3_9PELO</name>
<evidence type="ECO:0000313" key="2">
    <source>
        <dbReference type="Proteomes" id="UP000095282"/>
    </source>
</evidence>
<protein>
    <submittedName>
        <fullName evidence="3">Ovule protein</fullName>
    </submittedName>
</protein>
<evidence type="ECO:0000313" key="3">
    <source>
        <dbReference type="WBParaSite" id="Csp11.Scaffold630.g20552.t1"/>
    </source>
</evidence>
<dbReference type="AlphaFoldDB" id="A0A1I7UYA3"/>
<dbReference type="Proteomes" id="UP000095282">
    <property type="component" value="Unplaced"/>
</dbReference>
<feature type="transmembrane region" description="Helical" evidence="1">
    <location>
        <begin position="16"/>
        <end position="36"/>
    </location>
</feature>
<reference evidence="3" key="1">
    <citation type="submission" date="2016-11" db="UniProtKB">
        <authorList>
            <consortium name="WormBaseParasite"/>
        </authorList>
    </citation>
    <scope>IDENTIFICATION</scope>
</reference>
<proteinExistence type="predicted"/>
<organism evidence="2 3">
    <name type="scientific">Caenorhabditis tropicalis</name>
    <dbReference type="NCBI Taxonomy" id="1561998"/>
    <lineage>
        <taxon>Eukaryota</taxon>
        <taxon>Metazoa</taxon>
        <taxon>Ecdysozoa</taxon>
        <taxon>Nematoda</taxon>
        <taxon>Chromadorea</taxon>
        <taxon>Rhabditida</taxon>
        <taxon>Rhabditina</taxon>
        <taxon>Rhabditomorpha</taxon>
        <taxon>Rhabditoidea</taxon>
        <taxon>Rhabditidae</taxon>
        <taxon>Peloderinae</taxon>
        <taxon>Caenorhabditis</taxon>
    </lineage>
</organism>
<keyword evidence="1" id="KW-1133">Transmembrane helix</keyword>
<keyword evidence="2" id="KW-1185">Reference proteome</keyword>
<dbReference type="WBParaSite" id="Csp11.Scaffold630.g20552.t1">
    <property type="protein sequence ID" value="Csp11.Scaffold630.g20552.t1"/>
    <property type="gene ID" value="Csp11.Scaffold630.g20552"/>
</dbReference>
<keyword evidence="1" id="KW-0812">Transmembrane</keyword>
<keyword evidence="1" id="KW-0472">Membrane</keyword>